<feature type="compositionally biased region" description="Polar residues" evidence="1">
    <location>
        <begin position="67"/>
        <end position="79"/>
    </location>
</feature>
<dbReference type="Proteomes" id="UP001055172">
    <property type="component" value="Unassembled WGS sequence"/>
</dbReference>
<proteinExistence type="predicted"/>
<dbReference type="EMBL" id="BPPX01000056">
    <property type="protein sequence ID" value="GJC90553.1"/>
    <property type="molecule type" value="Genomic_DNA"/>
</dbReference>
<evidence type="ECO:0000256" key="1">
    <source>
        <dbReference type="SAM" id="MobiDB-lite"/>
    </source>
</evidence>
<organism evidence="2 3">
    <name type="scientific">Colletotrichum liriopes</name>
    <dbReference type="NCBI Taxonomy" id="708192"/>
    <lineage>
        <taxon>Eukaryota</taxon>
        <taxon>Fungi</taxon>
        <taxon>Dikarya</taxon>
        <taxon>Ascomycota</taxon>
        <taxon>Pezizomycotina</taxon>
        <taxon>Sordariomycetes</taxon>
        <taxon>Hypocreomycetidae</taxon>
        <taxon>Glomerellales</taxon>
        <taxon>Glomerellaceae</taxon>
        <taxon>Colletotrichum</taxon>
        <taxon>Colletotrichum spaethianum species complex</taxon>
    </lineage>
</organism>
<comment type="caution">
    <text evidence="2">The sequence shown here is derived from an EMBL/GenBank/DDBJ whole genome shotgun (WGS) entry which is preliminary data.</text>
</comment>
<sequence length="243" mass="27474">MADQKQGKKLAQFLENTHSSFDEESNDRLSGETIHMRDTMSAKLKRDDMGARALVEPNVGERLHGQDATSTKHNQQSSRGYVLGHGKSKRLKVEAWKEHVPNFPLLGWVEPKALVDWREAIIGPGRGAGGPVVLILIGPVRCGKTEWALGFGKPYQMTHEFRFDDLVDECTHLVLNDIVGFGRTARFLAARDRVKRFVQWGKPTIWTCNEDNDPRKCRAVGKFLAEFPVLEVKVDGLLYHEQQ</sequence>
<feature type="region of interest" description="Disordered" evidence="1">
    <location>
        <begin position="59"/>
        <end position="81"/>
    </location>
</feature>
<reference evidence="2 3" key="1">
    <citation type="submission" date="2021-07" db="EMBL/GenBank/DDBJ databases">
        <title>Genome data of Colletotrichum spaethianum.</title>
        <authorList>
            <person name="Utami Y.D."/>
            <person name="Hiruma K."/>
        </authorList>
    </citation>
    <scope>NUCLEOTIDE SEQUENCE [LARGE SCALE GENOMIC DNA]</scope>
    <source>
        <strain evidence="2 3">MAFF 242679</strain>
    </source>
</reference>
<keyword evidence="3" id="KW-1185">Reference proteome</keyword>
<evidence type="ECO:0000313" key="2">
    <source>
        <dbReference type="EMBL" id="GJC90553.1"/>
    </source>
</evidence>
<dbReference type="AlphaFoldDB" id="A0AA37M0L3"/>
<gene>
    <name evidence="2" type="ORF">ColLi_13391</name>
</gene>
<evidence type="ECO:0000313" key="3">
    <source>
        <dbReference type="Proteomes" id="UP001055172"/>
    </source>
</evidence>
<accession>A0AA37M0L3</accession>
<name>A0AA37M0L3_9PEZI</name>
<protein>
    <submittedName>
        <fullName evidence="2">Uncharacterized protein</fullName>
    </submittedName>
</protein>